<gene>
    <name evidence="1" type="ORF">PFISCL1PPCAC_16410</name>
</gene>
<dbReference type="AlphaFoldDB" id="A0AAV5W0I8"/>
<name>A0AAV5W0I8_9BILA</name>
<feature type="non-terminal residue" evidence="1">
    <location>
        <position position="1"/>
    </location>
</feature>
<keyword evidence="2" id="KW-1185">Reference proteome</keyword>
<dbReference type="SUPFAM" id="SSF50978">
    <property type="entry name" value="WD40 repeat-like"/>
    <property type="match status" value="1"/>
</dbReference>
<sequence length="293" mass="33265">HDLLILPRLCIFADKTKNLILSGVGPLVQVYKPDKSTPISTIHVFDRQNVNVEFMQPIENTGHFVVAGSNFLTIIHEDEIKSNVHWVNEERIHEFNSDSEIIRMYIVIDWTCNEILKFSLLILHKNDGLVRYSVRLSQSPLYIKVSPSEEIKAANKSCELIQLEPTSFFEYPVNPSSQLSLKHGSTAKASFHVSDRTLVTSFDGRFIVEIDGRSGKLQMFLVDKSQHKKGSLAIYSDSMKILERLDFPLKKPTMIVATRVEKLVVRGRSWKDNCRGVRIVVAYEDGTCASFPA</sequence>
<evidence type="ECO:0000313" key="2">
    <source>
        <dbReference type="Proteomes" id="UP001432322"/>
    </source>
</evidence>
<proteinExistence type="predicted"/>
<comment type="caution">
    <text evidence="1">The sequence shown here is derived from an EMBL/GenBank/DDBJ whole genome shotgun (WGS) entry which is preliminary data.</text>
</comment>
<accession>A0AAV5W0I8</accession>
<dbReference type="InterPro" id="IPR036322">
    <property type="entry name" value="WD40_repeat_dom_sf"/>
</dbReference>
<evidence type="ECO:0000313" key="1">
    <source>
        <dbReference type="EMBL" id="GMT25113.1"/>
    </source>
</evidence>
<organism evidence="1 2">
    <name type="scientific">Pristionchus fissidentatus</name>
    <dbReference type="NCBI Taxonomy" id="1538716"/>
    <lineage>
        <taxon>Eukaryota</taxon>
        <taxon>Metazoa</taxon>
        <taxon>Ecdysozoa</taxon>
        <taxon>Nematoda</taxon>
        <taxon>Chromadorea</taxon>
        <taxon>Rhabditida</taxon>
        <taxon>Rhabditina</taxon>
        <taxon>Diplogasteromorpha</taxon>
        <taxon>Diplogasteroidea</taxon>
        <taxon>Neodiplogasteridae</taxon>
        <taxon>Pristionchus</taxon>
    </lineage>
</organism>
<reference evidence="1" key="1">
    <citation type="submission" date="2023-10" db="EMBL/GenBank/DDBJ databases">
        <title>Genome assembly of Pristionchus species.</title>
        <authorList>
            <person name="Yoshida K."/>
            <person name="Sommer R.J."/>
        </authorList>
    </citation>
    <scope>NUCLEOTIDE SEQUENCE</scope>
    <source>
        <strain evidence="1">RS5133</strain>
    </source>
</reference>
<protein>
    <submittedName>
        <fullName evidence="1">Uncharacterized protein</fullName>
    </submittedName>
</protein>
<dbReference type="EMBL" id="BTSY01000004">
    <property type="protein sequence ID" value="GMT25113.1"/>
    <property type="molecule type" value="Genomic_DNA"/>
</dbReference>
<dbReference type="Proteomes" id="UP001432322">
    <property type="component" value="Unassembled WGS sequence"/>
</dbReference>